<dbReference type="InterPro" id="IPR001589">
    <property type="entry name" value="Actinin_actin-bd_CS"/>
</dbReference>
<evidence type="ECO:0000259" key="13">
    <source>
        <dbReference type="PROSITE" id="PS50003"/>
    </source>
</evidence>
<dbReference type="Pfam" id="PF15410">
    <property type="entry name" value="PH_9"/>
    <property type="match status" value="1"/>
</dbReference>
<dbReference type="GO" id="GO:0005543">
    <property type="term" value="F:phospholipid binding"/>
    <property type="evidence" value="ECO:0007669"/>
    <property type="project" value="InterPro"/>
</dbReference>
<evidence type="ECO:0000313" key="15">
    <source>
        <dbReference type="Proteomes" id="UP000887575"/>
    </source>
</evidence>
<keyword evidence="8 10" id="KW-0206">Cytoskeleton</keyword>
<evidence type="ECO:0000256" key="11">
    <source>
        <dbReference type="SAM" id="Coils"/>
    </source>
</evidence>
<dbReference type="FunFam" id="1.20.58.60:FF:000229">
    <property type="entry name" value="Spectrin beta chain"/>
    <property type="match status" value="1"/>
</dbReference>
<dbReference type="Gene3D" id="1.10.418.10">
    <property type="entry name" value="Calponin-like domain"/>
    <property type="match status" value="2"/>
</dbReference>
<evidence type="ECO:0000256" key="10">
    <source>
        <dbReference type="PIRNR" id="PIRNR002297"/>
    </source>
</evidence>
<dbReference type="PROSITE" id="PS50021">
    <property type="entry name" value="CH"/>
    <property type="match status" value="2"/>
</dbReference>
<accession>A0AAF3F2L9</accession>
<dbReference type="FunFam" id="1.10.418.10:FF:000003">
    <property type="entry name" value="Spectrin beta chain"/>
    <property type="match status" value="1"/>
</dbReference>
<proteinExistence type="inferred from homology"/>
<reference evidence="16" key="1">
    <citation type="submission" date="2024-02" db="UniProtKB">
        <authorList>
            <consortium name="WormBaseParasite"/>
        </authorList>
    </citation>
    <scope>IDENTIFICATION</scope>
</reference>
<dbReference type="Gene3D" id="2.30.29.30">
    <property type="entry name" value="Pleckstrin-homology domain (PH domain)/Phosphotyrosine-binding domain (PTB)"/>
    <property type="match status" value="1"/>
</dbReference>
<comment type="function">
    <text evidence="9">Probably plays an important role in neuronal membrane skeleton.</text>
</comment>
<dbReference type="InterPro" id="IPR018159">
    <property type="entry name" value="Spectrin/alpha-actinin"/>
</dbReference>
<evidence type="ECO:0000259" key="14">
    <source>
        <dbReference type="PROSITE" id="PS50021"/>
    </source>
</evidence>
<keyword evidence="15" id="KW-1185">Reference proteome</keyword>
<evidence type="ECO:0000256" key="5">
    <source>
        <dbReference type="ARBA" id="ARBA00022553"/>
    </source>
</evidence>
<feature type="region of interest" description="Disordered" evidence="12">
    <location>
        <begin position="2172"/>
        <end position="2271"/>
    </location>
</feature>
<feature type="domain" description="PH" evidence="13">
    <location>
        <begin position="2265"/>
        <end position="2375"/>
    </location>
</feature>
<feature type="region of interest" description="Disordered" evidence="12">
    <location>
        <begin position="2373"/>
        <end position="2413"/>
    </location>
</feature>
<evidence type="ECO:0000256" key="7">
    <source>
        <dbReference type="ARBA" id="ARBA00023203"/>
    </source>
</evidence>
<dbReference type="CDD" id="cd10571">
    <property type="entry name" value="PH_beta_spectrin"/>
    <property type="match status" value="1"/>
</dbReference>
<dbReference type="GO" id="GO:0051693">
    <property type="term" value="P:actin filament capping"/>
    <property type="evidence" value="ECO:0007669"/>
    <property type="project" value="UniProtKB-UniRule"/>
</dbReference>
<dbReference type="InterPro" id="IPR002017">
    <property type="entry name" value="Spectrin_repeat"/>
</dbReference>
<feature type="domain" description="Calponin-homology (CH)" evidence="14">
    <location>
        <begin position="251"/>
        <end position="356"/>
    </location>
</feature>
<feature type="coiled-coil region" evidence="11">
    <location>
        <begin position="1398"/>
        <end position="1425"/>
    </location>
</feature>
<evidence type="ECO:0000313" key="16">
    <source>
        <dbReference type="WBParaSite" id="MBELARI_LOCUS20775.2"/>
    </source>
</evidence>
<keyword evidence="3 10" id="KW-0117">Actin capping</keyword>
<dbReference type="SUPFAM" id="SSF46966">
    <property type="entry name" value="Spectrin repeat"/>
    <property type="match status" value="13"/>
</dbReference>
<dbReference type="FunFam" id="1.20.58.60:FF:000018">
    <property type="entry name" value="Spectrin beta chain"/>
    <property type="match status" value="1"/>
</dbReference>
<dbReference type="Gene3D" id="1.20.58.60">
    <property type="match status" value="14"/>
</dbReference>
<comment type="similarity">
    <text evidence="2 10">Belongs to the spectrin family.</text>
</comment>
<dbReference type="CDD" id="cd00176">
    <property type="entry name" value="SPEC"/>
    <property type="match status" value="9"/>
</dbReference>
<dbReference type="InterPro" id="IPR001849">
    <property type="entry name" value="PH_domain"/>
</dbReference>
<dbReference type="PROSITE" id="PS00020">
    <property type="entry name" value="ACTININ_2"/>
    <property type="match status" value="1"/>
</dbReference>
<dbReference type="InterPro" id="IPR016343">
    <property type="entry name" value="Spectrin_bsu"/>
</dbReference>
<dbReference type="GO" id="GO:0016020">
    <property type="term" value="C:membrane"/>
    <property type="evidence" value="ECO:0007669"/>
    <property type="project" value="UniProtKB-ARBA"/>
</dbReference>
<sequence length="2413" mass="279045">MSESTNADITLDEVSESTSNTQSELLKTPAPLGDLANRSPQETPVTRFKRPTNIDIRYYVALKGDQISPTSEIIDEFNGETLVVMRSPMRTPSPGYLMEMNGEREIYSEKTPNKEFSGIDLRFRQLKDERENVQKKTFTKWVNSHLIRVNCKVQDLYADMRDGKNLLRLLEVLSGERLPKPTRGKMRIHCLENVDKGLQFLRDQHVHLENLGSHDIVDGNPRLTLGLIWTIILRFQIQDITFEDADNHETRSAKEALLLWCQMKTAGYPNVNVRNFTTSWRDGLAFNALIHKHRADLIEYDSLQKSNALYNLANAFDTAEQQLGLNKFLDPEDVNVDMPDEKSIITYVVTYYHYFNKMKQETIQGKRIGKVVNELMENEKMINKYEMDSSDLLEWITRKISELNDRRFENSLDGVQQQLTDFNNYRTTEKPPKFDQKGELEVLMFALQSAMRANNQRAFHPREGRKLQDINKAWEALEKAEHERELALKEEIIRQEKLEQLAQRFNRKAGMREAWLTENQRLVSQDNFGTDLASVEAATKKHEAIETDIYAYEERVQAVIAVAGELESENYHGITEINERKDTVLRLWNKLVQLLLARRVRLELSMAIQKVFHNMLLTLDLMNDCKNRLLSEDIGGHLMGVEELLQKHEHTESELKTIGERVQNAIAAAEKFRDPSGAAGSGYKPVESEVVDERITILQDRYQELLDLAAQRKHRLEDNKKLCQFWWDLAELEQNFKEQEQVLGSTDTGRDIVTSSHLLAKHKNAENNLEDLGKTLDELDVQGGQLQREEIPGSENIPPRLADARDYYNKLRELASTRRQRLAGGVDYYQFFTDADDVDAHLLDTLRVVSSDDVGRDESTAKLLLQKHDTVDRDLDKFDEHIKQLHEKAEALPVEAREHPDIKERLDTTLKRKAELEALAQLRRQRLIDALSLYKLYADADAVEAWIDEKGKLLATLIPSQDLEEVEIMKHRFDTLEHDMKNQEQKVGTVNELARQLLHVEHPNSDEILLRQNRLNARWAQLRDMVDQKRAELEKAHRLETFRIDCQETVTWIEDKTRILEDSDTLTNDLSGVMKLQRRLSLMERDLGAIQAKLDALHKEADEIQKEKPDEATAIREDIKRIHQVWDLLNKKVREHEAKLDEAGDLQRFLRDLDHFQAWLTATQRQVASEDEPQSLVEAEELLEQHDAIKKEIDGYAEDYKKMRAMGDRVTQDQTDPQYMFLRQRLAGLQEGWEELQRMWDNRFLLLSQGMDYQMFLKEAKHAEVLLSQQENFLAKDEAPTSLEQAENMIRRHQDFMTTMTANDEKLDPLISFGNQLAGSGHYAADKIHKKTSNIGERREANREKAKARLQKLNDALGLQQFLSDCEELREWIEEKMIRAQDETYRDAKTITKKYTRHKAFESELAANKERLDKLRHAAITLQEDKPEFVGSIDPQIMDLSSQWHQLEKATEEKGQKLFDANKQQLYVQSIADMKEFAEQLEAEMVKPEQHGPGDLTTVNVAMQKQQLIESELVKRAAQIDQLAQIEPELEDMIPDQLEDIKAHRLAVQEQLQRLQAPLDDRRRQLERKKAAFQFGRDVDDEKLWIAERLQQARAKQLGESLPDCHRLQKKEQQLENEISNHEPWIDSICKNGRDLIEAGHENSAAFELRIAELREAWQELKDALKARKDELAESEKAHQFLHDCGEAEAWMSEQELYMMQDERGKDEFSTRNQIKKHERLQGDIDKFADTIKNLASQAQKFVDEKSPLSEQIAVRQAQLEKLYAGLQDLSKERRRRLEETLELYGLHREIDDLLQWIADKEVVAGSQENGQDYEHVQMLQERFAQFARDTENIGADRVANANDACDALIASGHSDAPTIALWKDSLNEAWENLLELMDTRAQILEASKALHKFFHDCRDCLSRILEKTHALPEDLGRDSSSVGALSRKHYNYLKDIDAIGEQVAQIERDAGELRDAYAGEKAIEIATKEGEVVKAWRHLRGLCDARSSRLNDTSDLFKFMNMVRDLLLWMDEVKREMTMHDRPKDVSGVELLMNNHQSLKAEIDAREDSFSACISLGRDLLARKHYASSEIEKKLVKLTTERAEMMRRWEDRWEYLQLILEVYQFARDAAVAEAWLNAQEPYLISQEFGRNLEETIKLIKKHEAFEKSSQAQDDRFLALEKLTTFELKEMQRRDDETHKHRQPAHSRQPVHDPQPGRSQSHDEEFNATMSSMDSQRKGSSTQQHHPTSSLDRTRLSSAEPSGWRISLSRQPRFDTHDPKGAQQGDGFEGTVIRKHTYESLDRKSSNRSWEKLLAVVRQGEIAFFKDSRHRDENAPVHGEGPISLSGSTVNVAADYQKKKHVLSLRTTQGAEYLLQCANDDDMQRWLFELQTATGQSGHRSGSGEEELTRSQTLPEGVQAKAKKGGFFSRGKK</sequence>
<protein>
    <recommendedName>
        <fullName evidence="10">Spectrin beta chain</fullName>
    </recommendedName>
</protein>
<dbReference type="GO" id="GO:0008091">
    <property type="term" value="C:spectrin"/>
    <property type="evidence" value="ECO:0007669"/>
    <property type="project" value="InterPro"/>
</dbReference>
<evidence type="ECO:0000256" key="8">
    <source>
        <dbReference type="ARBA" id="ARBA00023212"/>
    </source>
</evidence>
<organism evidence="15 16">
    <name type="scientific">Mesorhabditis belari</name>
    <dbReference type="NCBI Taxonomy" id="2138241"/>
    <lineage>
        <taxon>Eukaryota</taxon>
        <taxon>Metazoa</taxon>
        <taxon>Ecdysozoa</taxon>
        <taxon>Nematoda</taxon>
        <taxon>Chromadorea</taxon>
        <taxon>Rhabditida</taxon>
        <taxon>Rhabditina</taxon>
        <taxon>Rhabditomorpha</taxon>
        <taxon>Rhabditoidea</taxon>
        <taxon>Rhabditidae</taxon>
        <taxon>Mesorhabditinae</taxon>
        <taxon>Mesorhabditis</taxon>
    </lineage>
</organism>
<evidence type="ECO:0000256" key="4">
    <source>
        <dbReference type="ARBA" id="ARBA00022490"/>
    </source>
</evidence>
<dbReference type="FunFam" id="1.20.58.60:FF:000172">
    <property type="entry name" value="Spectrin beta chain"/>
    <property type="match status" value="1"/>
</dbReference>
<feature type="coiled-coil region" evidence="11">
    <location>
        <begin position="1073"/>
        <end position="1107"/>
    </location>
</feature>
<dbReference type="GO" id="GO:0003779">
    <property type="term" value="F:actin binding"/>
    <property type="evidence" value="ECO:0007669"/>
    <property type="project" value="UniProtKB-KW"/>
</dbReference>
<name>A0AAF3F2L9_9BILA</name>
<dbReference type="WBParaSite" id="MBELARI_LOCUS20775.2">
    <property type="protein sequence ID" value="MBELARI_LOCUS20775.2"/>
    <property type="gene ID" value="MBELARI_LOCUS20775"/>
</dbReference>
<dbReference type="PRINTS" id="PR00683">
    <property type="entry name" value="SPECTRINPH"/>
</dbReference>
<dbReference type="FunFam" id="1.20.58.60:FF:000106">
    <property type="entry name" value="Spectrin beta chain"/>
    <property type="match status" value="1"/>
</dbReference>
<keyword evidence="4 10" id="KW-0963">Cytoplasm</keyword>
<feature type="coiled-coil region" evidence="11">
    <location>
        <begin position="479"/>
        <end position="508"/>
    </location>
</feature>
<dbReference type="FunFam" id="1.20.58.60:FF:000019">
    <property type="entry name" value="Spectrin beta chain"/>
    <property type="match status" value="1"/>
</dbReference>
<dbReference type="PIRSF" id="PIRSF002297">
    <property type="entry name" value="Spectrin_beta_subunit"/>
    <property type="match status" value="1"/>
</dbReference>
<dbReference type="FunFam" id="1.10.418.10:FF:000004">
    <property type="entry name" value="Spectrin beta chain"/>
    <property type="match status" value="1"/>
</dbReference>
<feature type="region of interest" description="Disordered" evidence="12">
    <location>
        <begin position="1"/>
        <end position="45"/>
    </location>
</feature>
<dbReference type="GO" id="GO:0005200">
    <property type="term" value="F:structural constituent of cytoskeleton"/>
    <property type="evidence" value="ECO:0007669"/>
    <property type="project" value="UniProtKB-UniRule"/>
</dbReference>
<evidence type="ECO:0000256" key="12">
    <source>
        <dbReference type="SAM" id="MobiDB-lite"/>
    </source>
</evidence>
<dbReference type="InterPro" id="IPR011993">
    <property type="entry name" value="PH-like_dom_sf"/>
</dbReference>
<dbReference type="FunFam" id="1.20.58.60:FF:000028">
    <property type="entry name" value="Spectrin beta chain"/>
    <property type="match status" value="1"/>
</dbReference>
<keyword evidence="5" id="KW-0597">Phosphoprotein</keyword>
<feature type="domain" description="Calponin-homology (CH)" evidence="14">
    <location>
        <begin position="132"/>
        <end position="236"/>
    </location>
</feature>
<dbReference type="FunFam" id="1.20.58.60:FF:000033">
    <property type="entry name" value="Spectrin beta chain"/>
    <property type="match status" value="1"/>
</dbReference>
<dbReference type="PANTHER" id="PTHR11915">
    <property type="entry name" value="SPECTRIN/FILAMIN RELATED CYTOSKELETAL PROTEIN"/>
    <property type="match status" value="1"/>
</dbReference>
<dbReference type="CDD" id="cd21248">
    <property type="entry name" value="CH_SPTB_like_rpt2"/>
    <property type="match status" value="1"/>
</dbReference>
<feature type="compositionally biased region" description="Polar residues" evidence="12">
    <location>
        <begin position="2208"/>
        <end position="2240"/>
    </location>
</feature>
<comment type="subcellular location">
    <subcellularLocation>
        <location evidence="1">Cytoplasm</location>
        <location evidence="1">Cytoskeleton</location>
    </subcellularLocation>
</comment>
<keyword evidence="11" id="KW-0175">Coiled coil</keyword>
<dbReference type="PROSITE" id="PS00019">
    <property type="entry name" value="ACTININ_1"/>
    <property type="match status" value="1"/>
</dbReference>
<keyword evidence="7 10" id="KW-0009">Actin-binding</keyword>
<dbReference type="GO" id="GO:0016192">
    <property type="term" value="P:vesicle-mediated transport"/>
    <property type="evidence" value="ECO:0007669"/>
    <property type="project" value="UniProtKB-ARBA"/>
</dbReference>
<evidence type="ECO:0000256" key="3">
    <source>
        <dbReference type="ARBA" id="ARBA00022467"/>
    </source>
</evidence>
<dbReference type="Pfam" id="PF00307">
    <property type="entry name" value="CH"/>
    <property type="match status" value="2"/>
</dbReference>
<evidence type="ECO:0000256" key="2">
    <source>
        <dbReference type="ARBA" id="ARBA00006826"/>
    </source>
</evidence>
<evidence type="ECO:0000256" key="1">
    <source>
        <dbReference type="ARBA" id="ARBA00004245"/>
    </source>
</evidence>
<dbReference type="InterPro" id="IPR036872">
    <property type="entry name" value="CH_dom_sf"/>
</dbReference>
<evidence type="ECO:0000256" key="9">
    <source>
        <dbReference type="ARBA" id="ARBA00054264"/>
    </source>
</evidence>
<dbReference type="SMART" id="SM00233">
    <property type="entry name" value="PH"/>
    <property type="match status" value="1"/>
</dbReference>
<dbReference type="SUPFAM" id="SSF50729">
    <property type="entry name" value="PH domain-like"/>
    <property type="match status" value="1"/>
</dbReference>
<dbReference type="FunFam" id="1.20.58.60:FF:000011">
    <property type="entry name" value="Spectrin beta chain"/>
    <property type="match status" value="1"/>
</dbReference>
<dbReference type="Proteomes" id="UP000887575">
    <property type="component" value="Unassembled WGS sequence"/>
</dbReference>
<dbReference type="SUPFAM" id="SSF47576">
    <property type="entry name" value="Calponin-homology domain, CH-domain"/>
    <property type="match status" value="1"/>
</dbReference>
<dbReference type="InterPro" id="IPR041681">
    <property type="entry name" value="PH_9"/>
</dbReference>
<dbReference type="SMART" id="SM00033">
    <property type="entry name" value="CH"/>
    <property type="match status" value="2"/>
</dbReference>
<dbReference type="InterPro" id="IPR001605">
    <property type="entry name" value="PH_dom-spectrin-type"/>
</dbReference>
<keyword evidence="6" id="KW-0677">Repeat</keyword>
<dbReference type="PROSITE" id="PS50003">
    <property type="entry name" value="PH_DOMAIN"/>
    <property type="match status" value="1"/>
</dbReference>
<dbReference type="CDD" id="cd21246">
    <property type="entry name" value="CH_SPTB-like_rpt1"/>
    <property type="match status" value="1"/>
</dbReference>
<dbReference type="FunFam" id="2.30.29.30:FF:000024">
    <property type="entry name" value="Spectrin beta chain"/>
    <property type="match status" value="1"/>
</dbReference>
<dbReference type="InterPro" id="IPR001715">
    <property type="entry name" value="CH_dom"/>
</dbReference>
<dbReference type="SMART" id="SM00150">
    <property type="entry name" value="SPEC"/>
    <property type="match status" value="17"/>
</dbReference>
<dbReference type="Pfam" id="PF00435">
    <property type="entry name" value="Spectrin"/>
    <property type="match status" value="17"/>
</dbReference>
<evidence type="ECO:0000256" key="6">
    <source>
        <dbReference type="ARBA" id="ARBA00022737"/>
    </source>
</evidence>
<feature type="compositionally biased region" description="Polar residues" evidence="12">
    <location>
        <begin position="16"/>
        <end position="25"/>
    </location>
</feature>